<dbReference type="PANTHER" id="PTHR42077:SF1">
    <property type="entry name" value="YALI0F30239P"/>
    <property type="match status" value="1"/>
</dbReference>
<dbReference type="Proteomes" id="UP000242877">
    <property type="component" value="Unassembled WGS sequence"/>
</dbReference>
<dbReference type="PANTHER" id="PTHR42077">
    <property type="entry name" value="YALI0F30239P"/>
    <property type="match status" value="1"/>
</dbReference>
<proteinExistence type="predicted"/>
<comment type="caution">
    <text evidence="2">The sequence shown here is derived from an EMBL/GenBank/DDBJ whole genome shotgun (WGS) entry which is preliminary data.</text>
</comment>
<evidence type="ECO:0000313" key="2">
    <source>
        <dbReference type="EMBL" id="KZZ87152.1"/>
    </source>
</evidence>
<keyword evidence="1" id="KW-1133">Transmembrane helix</keyword>
<dbReference type="AlphaFoldDB" id="A0A162ICQ2"/>
<keyword evidence="1" id="KW-0812">Transmembrane</keyword>
<keyword evidence="3" id="KW-1185">Reference proteome</keyword>
<gene>
    <name evidence="2" type="ORF">AAP_05907</name>
</gene>
<evidence type="ECO:0000313" key="3">
    <source>
        <dbReference type="Proteomes" id="UP000242877"/>
    </source>
</evidence>
<evidence type="ECO:0000256" key="1">
    <source>
        <dbReference type="SAM" id="Phobius"/>
    </source>
</evidence>
<dbReference type="EMBL" id="AZGZ01000038">
    <property type="protein sequence ID" value="KZZ87152.1"/>
    <property type="molecule type" value="Genomic_DNA"/>
</dbReference>
<feature type="transmembrane region" description="Helical" evidence="1">
    <location>
        <begin position="6"/>
        <end position="32"/>
    </location>
</feature>
<dbReference type="OrthoDB" id="4083871at2759"/>
<sequence>MNQIASLIIFLIVTGVIGTVLYLTYLVYLAVIGETKTKLASKNINMARSGAHVGVRLEDEKHRDLAQKYLYEAWNNSSGATLLDSNRWFRKQ</sequence>
<reference evidence="2 3" key="1">
    <citation type="journal article" date="2016" name="Genome Biol. Evol.">
        <title>Divergent and convergent evolution of fungal pathogenicity.</title>
        <authorList>
            <person name="Shang Y."/>
            <person name="Xiao G."/>
            <person name="Zheng P."/>
            <person name="Cen K."/>
            <person name="Zhan S."/>
            <person name="Wang C."/>
        </authorList>
    </citation>
    <scope>NUCLEOTIDE SEQUENCE [LARGE SCALE GENOMIC DNA]</scope>
    <source>
        <strain evidence="2 3">ARSEF 7405</strain>
    </source>
</reference>
<protein>
    <submittedName>
        <fullName evidence="2">Uncharacterized protein</fullName>
    </submittedName>
</protein>
<organism evidence="2 3">
    <name type="scientific">Ascosphaera apis ARSEF 7405</name>
    <dbReference type="NCBI Taxonomy" id="392613"/>
    <lineage>
        <taxon>Eukaryota</taxon>
        <taxon>Fungi</taxon>
        <taxon>Dikarya</taxon>
        <taxon>Ascomycota</taxon>
        <taxon>Pezizomycotina</taxon>
        <taxon>Eurotiomycetes</taxon>
        <taxon>Eurotiomycetidae</taxon>
        <taxon>Onygenales</taxon>
        <taxon>Ascosphaeraceae</taxon>
        <taxon>Ascosphaera</taxon>
    </lineage>
</organism>
<keyword evidence="1" id="KW-0472">Membrane</keyword>
<accession>A0A162ICQ2</accession>
<name>A0A162ICQ2_9EURO</name>
<dbReference type="VEuPathDB" id="FungiDB:AAP_05907"/>